<dbReference type="Gene3D" id="3.40.630.30">
    <property type="match status" value="1"/>
</dbReference>
<keyword evidence="5" id="KW-1185">Reference proteome</keyword>
<keyword evidence="1" id="KW-0808">Transferase</keyword>
<gene>
    <name evidence="4" type="ORF">GCM10009105_11830</name>
</gene>
<dbReference type="CDD" id="cd04301">
    <property type="entry name" value="NAT_SF"/>
    <property type="match status" value="1"/>
</dbReference>
<dbReference type="PANTHER" id="PTHR43877:SF2">
    <property type="entry name" value="AMINOALKYLPHOSPHONATE N-ACETYLTRANSFERASE-RELATED"/>
    <property type="match status" value="1"/>
</dbReference>
<dbReference type="EMBL" id="BAAAEU010000006">
    <property type="protein sequence ID" value="GAA0710592.1"/>
    <property type="molecule type" value="Genomic_DNA"/>
</dbReference>
<dbReference type="PROSITE" id="PS51186">
    <property type="entry name" value="GNAT"/>
    <property type="match status" value="1"/>
</dbReference>
<dbReference type="PANTHER" id="PTHR43877">
    <property type="entry name" value="AMINOALKYLPHOSPHONATE N-ACETYLTRANSFERASE-RELATED-RELATED"/>
    <property type="match status" value="1"/>
</dbReference>
<evidence type="ECO:0000259" key="3">
    <source>
        <dbReference type="PROSITE" id="PS51186"/>
    </source>
</evidence>
<evidence type="ECO:0000256" key="2">
    <source>
        <dbReference type="ARBA" id="ARBA00023315"/>
    </source>
</evidence>
<keyword evidence="2" id="KW-0012">Acyltransferase</keyword>
<organism evidence="4 5">
    <name type="scientific">Dokdonella soli</name>
    <dbReference type="NCBI Taxonomy" id="529810"/>
    <lineage>
        <taxon>Bacteria</taxon>
        <taxon>Pseudomonadati</taxon>
        <taxon>Pseudomonadota</taxon>
        <taxon>Gammaproteobacteria</taxon>
        <taxon>Lysobacterales</taxon>
        <taxon>Rhodanobacteraceae</taxon>
        <taxon>Dokdonella</taxon>
    </lineage>
</organism>
<accession>A0ABN1IEC5</accession>
<evidence type="ECO:0000256" key="1">
    <source>
        <dbReference type="ARBA" id="ARBA00022679"/>
    </source>
</evidence>
<evidence type="ECO:0000313" key="4">
    <source>
        <dbReference type="EMBL" id="GAA0710592.1"/>
    </source>
</evidence>
<dbReference type="Proteomes" id="UP001501523">
    <property type="component" value="Unassembled WGS sequence"/>
</dbReference>
<name>A0ABN1IEC5_9GAMM</name>
<dbReference type="Pfam" id="PF00583">
    <property type="entry name" value="Acetyltransf_1"/>
    <property type="match status" value="1"/>
</dbReference>
<feature type="domain" description="N-acetyltransferase" evidence="3">
    <location>
        <begin position="18"/>
        <end position="164"/>
    </location>
</feature>
<dbReference type="InterPro" id="IPR050832">
    <property type="entry name" value="Bact_Acetyltransf"/>
</dbReference>
<reference evidence="4 5" key="1">
    <citation type="journal article" date="2019" name="Int. J. Syst. Evol. Microbiol.">
        <title>The Global Catalogue of Microorganisms (GCM) 10K type strain sequencing project: providing services to taxonomists for standard genome sequencing and annotation.</title>
        <authorList>
            <consortium name="The Broad Institute Genomics Platform"/>
            <consortium name="The Broad Institute Genome Sequencing Center for Infectious Disease"/>
            <person name="Wu L."/>
            <person name="Ma J."/>
        </authorList>
    </citation>
    <scope>NUCLEOTIDE SEQUENCE [LARGE SCALE GENOMIC DNA]</scope>
    <source>
        <strain evidence="4 5">JCM 15421</strain>
    </source>
</reference>
<evidence type="ECO:0000313" key="5">
    <source>
        <dbReference type="Proteomes" id="UP001501523"/>
    </source>
</evidence>
<sequence>MLAHALSIPAESRAMTDAHIRRATMGDLDALVELENSVFEVERMSARQLRRHLESLSAEVFVATRERRVVGAAVLFFRRASNVARLYSIAVAPSERGGGIGEGLLVAAEQAARRRGSRSLRLEVRSDNAGAQRLYERHGYHHFGLHRAYYEDGHDAQRYEKALA</sequence>
<proteinExistence type="predicted"/>
<dbReference type="InterPro" id="IPR000182">
    <property type="entry name" value="GNAT_dom"/>
</dbReference>
<protein>
    <recommendedName>
        <fullName evidence="3">N-acetyltransferase domain-containing protein</fullName>
    </recommendedName>
</protein>
<dbReference type="SUPFAM" id="SSF55729">
    <property type="entry name" value="Acyl-CoA N-acyltransferases (Nat)"/>
    <property type="match status" value="1"/>
</dbReference>
<comment type="caution">
    <text evidence="4">The sequence shown here is derived from an EMBL/GenBank/DDBJ whole genome shotgun (WGS) entry which is preliminary data.</text>
</comment>
<dbReference type="InterPro" id="IPR016181">
    <property type="entry name" value="Acyl_CoA_acyltransferase"/>
</dbReference>